<evidence type="ECO:0000256" key="1">
    <source>
        <dbReference type="SAM" id="MobiDB-lite"/>
    </source>
</evidence>
<sequence length="520" mass="58547">MPCYNNQACEAPPTFGDPKNEGPAHYRTKQKLMQLLSSANSLDVAVACASPWGSPAGPRAGSLTDEGGRGGGKFWRCRNERVVSGWARGWKEVESEFTIRGVGRLDLALLYKHSNYESYNQTKNLNDALTSEAAKKRAKEERKIKEILVHEQYRNWFTDLVKFRQAAVAHAVYTFPHSLTAFDRMIVHRFADFLQLGHNSEDLPEARANSRDPTRQLTVTKLPEPRLELQDQAMAVEGVVAVEVYDTSKIGPLKKARLGRANLPWIEVATLPYHTKPQMPLRVLRIAGHPHDGGREHDGRRGEYVNIAPALEEVSFDSTSSHARRHGDGGAHLHKEWRWVCSDCSTKLQHRLVFTRIGAVVDWYMSRGSRGGYGKLVRRVFSILEDRADPAANAAEYFLVEGGFNVLNRLHLHEHENHLLARSTSLDDLREAFEQRLVAISGREGGHTQAVVERVAWPGVAPADLFDARDREILGGVPSFPTPSLLFPSLERKLQPVMAWDVQERRWRDIDGRQRPSATV</sequence>
<evidence type="ECO:0008006" key="4">
    <source>
        <dbReference type="Google" id="ProtNLM"/>
    </source>
</evidence>
<dbReference type="Gene3D" id="3.30.1370.50">
    <property type="entry name" value="R3H-like domain"/>
    <property type="match status" value="1"/>
</dbReference>
<dbReference type="VEuPathDB" id="AmoebaDB:ACA1_064690"/>
<feature type="region of interest" description="Disordered" evidence="1">
    <location>
        <begin position="1"/>
        <end position="24"/>
    </location>
</feature>
<dbReference type="GO" id="GO:0003676">
    <property type="term" value="F:nucleic acid binding"/>
    <property type="evidence" value="ECO:0007669"/>
    <property type="project" value="InterPro"/>
</dbReference>
<dbReference type="KEGG" id="acan:ACA1_064690"/>
<proteinExistence type="predicted"/>
<dbReference type="AlphaFoldDB" id="L8GXM0"/>
<dbReference type="InterPro" id="IPR036867">
    <property type="entry name" value="R3H_dom_sf"/>
</dbReference>
<evidence type="ECO:0000313" key="3">
    <source>
        <dbReference type="Proteomes" id="UP000011083"/>
    </source>
</evidence>
<dbReference type="RefSeq" id="XP_004339695.1">
    <property type="nucleotide sequence ID" value="XM_004339647.1"/>
</dbReference>
<dbReference type="EMBL" id="KB007974">
    <property type="protein sequence ID" value="ELR17682.1"/>
    <property type="molecule type" value="Genomic_DNA"/>
</dbReference>
<keyword evidence="3" id="KW-1185">Reference proteome</keyword>
<gene>
    <name evidence="2" type="ORF">ACA1_064690</name>
</gene>
<evidence type="ECO:0000313" key="2">
    <source>
        <dbReference type="EMBL" id="ELR17682.1"/>
    </source>
</evidence>
<protein>
    <recommendedName>
        <fullName evidence="4">R3H domain-containing protein</fullName>
    </recommendedName>
</protein>
<dbReference type="Proteomes" id="UP000011083">
    <property type="component" value="Unassembled WGS sequence"/>
</dbReference>
<dbReference type="GeneID" id="14918192"/>
<name>L8GXM0_ACACF</name>
<accession>L8GXM0</accession>
<dbReference type="CDD" id="cd02325">
    <property type="entry name" value="R3H"/>
    <property type="match status" value="1"/>
</dbReference>
<dbReference type="SUPFAM" id="SSF82708">
    <property type="entry name" value="R3H domain"/>
    <property type="match status" value="1"/>
</dbReference>
<organism evidence="2 3">
    <name type="scientific">Acanthamoeba castellanii (strain ATCC 30010 / Neff)</name>
    <dbReference type="NCBI Taxonomy" id="1257118"/>
    <lineage>
        <taxon>Eukaryota</taxon>
        <taxon>Amoebozoa</taxon>
        <taxon>Discosea</taxon>
        <taxon>Longamoebia</taxon>
        <taxon>Centramoebida</taxon>
        <taxon>Acanthamoebidae</taxon>
        <taxon>Acanthamoeba</taxon>
    </lineage>
</organism>
<reference evidence="2 3" key="1">
    <citation type="journal article" date="2013" name="Genome Biol.">
        <title>Genome of Acanthamoeba castellanii highlights extensive lateral gene transfer and early evolution of tyrosine kinase signaling.</title>
        <authorList>
            <person name="Clarke M."/>
            <person name="Lohan A.J."/>
            <person name="Liu B."/>
            <person name="Lagkouvardos I."/>
            <person name="Roy S."/>
            <person name="Zafar N."/>
            <person name="Bertelli C."/>
            <person name="Schilde C."/>
            <person name="Kianianmomeni A."/>
            <person name="Burglin T.R."/>
            <person name="Frech C."/>
            <person name="Turcotte B."/>
            <person name="Kopec K.O."/>
            <person name="Synnott J.M."/>
            <person name="Choo C."/>
            <person name="Paponov I."/>
            <person name="Finkler A."/>
            <person name="Soon Heng Tan C."/>
            <person name="Hutchins A.P."/>
            <person name="Weinmeier T."/>
            <person name="Rattei T."/>
            <person name="Chu J.S."/>
            <person name="Gimenez G."/>
            <person name="Irimia M."/>
            <person name="Rigden D.J."/>
            <person name="Fitzpatrick D.A."/>
            <person name="Lorenzo-Morales J."/>
            <person name="Bateman A."/>
            <person name="Chiu C.H."/>
            <person name="Tang P."/>
            <person name="Hegemann P."/>
            <person name="Fromm H."/>
            <person name="Raoult D."/>
            <person name="Greub G."/>
            <person name="Miranda-Saavedra D."/>
            <person name="Chen N."/>
            <person name="Nash P."/>
            <person name="Ginger M.L."/>
            <person name="Horn M."/>
            <person name="Schaap P."/>
            <person name="Caler L."/>
            <person name="Loftus B."/>
        </authorList>
    </citation>
    <scope>NUCLEOTIDE SEQUENCE [LARGE SCALE GENOMIC DNA]</scope>
    <source>
        <strain evidence="2 3">Neff</strain>
    </source>
</reference>